<dbReference type="EMBL" id="FQVX01000001">
    <property type="protein sequence ID" value="SHF68376.1"/>
    <property type="molecule type" value="Genomic_DNA"/>
</dbReference>
<keyword evidence="1" id="KW-0472">Membrane</keyword>
<accession>A0A1M5DN98</accession>
<protein>
    <submittedName>
        <fullName evidence="2">Sap, sulfolipid-1-addressing protein</fullName>
    </submittedName>
</protein>
<keyword evidence="1" id="KW-1133">Transmembrane helix</keyword>
<feature type="transmembrane region" description="Helical" evidence="1">
    <location>
        <begin position="6"/>
        <end position="30"/>
    </location>
</feature>
<feature type="transmembrane region" description="Helical" evidence="1">
    <location>
        <begin position="106"/>
        <end position="125"/>
    </location>
</feature>
<organism evidence="2 3">
    <name type="scientific">Geodermatophilus nigrescens</name>
    <dbReference type="NCBI Taxonomy" id="1070870"/>
    <lineage>
        <taxon>Bacteria</taxon>
        <taxon>Bacillati</taxon>
        <taxon>Actinomycetota</taxon>
        <taxon>Actinomycetes</taxon>
        <taxon>Geodermatophilales</taxon>
        <taxon>Geodermatophilaceae</taxon>
        <taxon>Geodermatophilus</taxon>
    </lineage>
</organism>
<sequence length="220" mass="22347">MGELLWSLAGLALLDSLNPATIVGVAVILLSPAARPAPLALAYVAGAFATVLAVGAALYLGAGALAGALDGGTVWIRRGALGLAAVLLLVAAVRRLRTRPRRPVRLPRWFGIWTAAPAGVLVTAADLPNAFPYLVAIERMLASAVPPGPALLLLAGYALVYCLPCLVLLAAGLAHGDRVRRRLRALRSRAAGDGTVAASVPRAALLFASAVAVGGLAAYA</sequence>
<name>A0A1M5DN98_9ACTN</name>
<gene>
    <name evidence="2" type="ORF">SAMN05444351_0458</name>
</gene>
<feature type="transmembrane region" description="Helical" evidence="1">
    <location>
        <begin position="42"/>
        <end position="69"/>
    </location>
</feature>
<dbReference type="RefSeq" id="WP_073418357.1">
    <property type="nucleotide sequence ID" value="NZ_FQVX01000001.1"/>
</dbReference>
<feature type="transmembrane region" description="Helical" evidence="1">
    <location>
        <begin position="75"/>
        <end position="94"/>
    </location>
</feature>
<evidence type="ECO:0000313" key="3">
    <source>
        <dbReference type="Proteomes" id="UP000184471"/>
    </source>
</evidence>
<evidence type="ECO:0000256" key="1">
    <source>
        <dbReference type="SAM" id="Phobius"/>
    </source>
</evidence>
<evidence type="ECO:0000313" key="2">
    <source>
        <dbReference type="EMBL" id="SHF68376.1"/>
    </source>
</evidence>
<dbReference type="OrthoDB" id="5114475at2"/>
<keyword evidence="3" id="KW-1185">Reference proteome</keyword>
<reference evidence="2 3" key="1">
    <citation type="submission" date="2016-11" db="EMBL/GenBank/DDBJ databases">
        <authorList>
            <person name="Jaros S."/>
            <person name="Januszkiewicz K."/>
            <person name="Wedrychowicz H."/>
        </authorList>
    </citation>
    <scope>NUCLEOTIDE SEQUENCE [LARGE SCALE GENOMIC DNA]</scope>
    <source>
        <strain evidence="2 3">DSM 45408</strain>
    </source>
</reference>
<feature type="transmembrane region" description="Helical" evidence="1">
    <location>
        <begin position="150"/>
        <end position="174"/>
    </location>
</feature>
<keyword evidence="1" id="KW-0812">Transmembrane</keyword>
<feature type="transmembrane region" description="Helical" evidence="1">
    <location>
        <begin position="195"/>
        <end position="219"/>
    </location>
</feature>
<dbReference type="Pfam" id="PF11139">
    <property type="entry name" value="SfLAP"/>
    <property type="match status" value="1"/>
</dbReference>
<proteinExistence type="predicted"/>
<dbReference type="InterPro" id="IPR021315">
    <property type="entry name" value="Gap/Sap"/>
</dbReference>
<dbReference type="AlphaFoldDB" id="A0A1M5DN98"/>
<dbReference type="Proteomes" id="UP000184471">
    <property type="component" value="Unassembled WGS sequence"/>
</dbReference>